<organism evidence="2 3">
    <name type="scientific">Eiseniibacteriota bacterium</name>
    <dbReference type="NCBI Taxonomy" id="2212470"/>
    <lineage>
        <taxon>Bacteria</taxon>
        <taxon>Candidatus Eiseniibacteriota</taxon>
    </lineage>
</organism>
<evidence type="ECO:0000313" key="3">
    <source>
        <dbReference type="Proteomes" id="UP000316609"/>
    </source>
</evidence>
<accession>A0A538TVU3</accession>
<dbReference type="Proteomes" id="UP000316609">
    <property type="component" value="Unassembled WGS sequence"/>
</dbReference>
<name>A0A538TVU3_UNCEI</name>
<dbReference type="AlphaFoldDB" id="A0A538TVU3"/>
<gene>
    <name evidence="2" type="ORF">E6K78_03750</name>
</gene>
<comment type="caution">
    <text evidence="2">The sequence shown here is derived from an EMBL/GenBank/DDBJ whole genome shotgun (WGS) entry which is preliminary data.</text>
</comment>
<sequence length="182" mass="20524">MARLGESLRREKDQPDREAAPLEAEERSLVAALKDLEQLAHAIGDPKRATFTLMCHGWQKTYRFVDSRGKAPPLRYDDPLHEVTRQERRSLLVVRFIALLISRAGLLLAKIEGFGLEFPALDPRWLLSSCSILRELRDLSSEEFARLRVRARERIADHSTLGRPLAEHEALYEAAGGGSAAE</sequence>
<dbReference type="EMBL" id="VBOY01000031">
    <property type="protein sequence ID" value="TMQ67753.1"/>
    <property type="molecule type" value="Genomic_DNA"/>
</dbReference>
<reference evidence="2 3" key="1">
    <citation type="journal article" date="2019" name="Nat. Microbiol.">
        <title>Mediterranean grassland soil C-N compound turnover is dependent on rainfall and depth, and is mediated by genomically divergent microorganisms.</title>
        <authorList>
            <person name="Diamond S."/>
            <person name="Andeer P.F."/>
            <person name="Li Z."/>
            <person name="Crits-Christoph A."/>
            <person name="Burstein D."/>
            <person name="Anantharaman K."/>
            <person name="Lane K.R."/>
            <person name="Thomas B.C."/>
            <person name="Pan C."/>
            <person name="Northen T.R."/>
            <person name="Banfield J.F."/>
        </authorList>
    </citation>
    <scope>NUCLEOTIDE SEQUENCE [LARGE SCALE GENOMIC DNA]</scope>
    <source>
        <strain evidence="2">WS_8</strain>
    </source>
</reference>
<feature type="region of interest" description="Disordered" evidence="1">
    <location>
        <begin position="1"/>
        <end position="23"/>
    </location>
</feature>
<protein>
    <submittedName>
        <fullName evidence="2">Uncharacterized protein</fullName>
    </submittedName>
</protein>
<evidence type="ECO:0000313" key="2">
    <source>
        <dbReference type="EMBL" id="TMQ67753.1"/>
    </source>
</evidence>
<proteinExistence type="predicted"/>
<evidence type="ECO:0000256" key="1">
    <source>
        <dbReference type="SAM" id="MobiDB-lite"/>
    </source>
</evidence>